<evidence type="ECO:0000313" key="2">
    <source>
        <dbReference type="Proteomes" id="UP001281761"/>
    </source>
</evidence>
<proteinExistence type="predicted"/>
<organism evidence="1 2">
    <name type="scientific">Blattamonas nauphoetae</name>
    <dbReference type="NCBI Taxonomy" id="2049346"/>
    <lineage>
        <taxon>Eukaryota</taxon>
        <taxon>Metamonada</taxon>
        <taxon>Preaxostyla</taxon>
        <taxon>Oxymonadida</taxon>
        <taxon>Blattamonas</taxon>
    </lineage>
</organism>
<protein>
    <submittedName>
        <fullName evidence="1">Uncharacterized protein</fullName>
    </submittedName>
</protein>
<reference evidence="1 2" key="1">
    <citation type="journal article" date="2022" name="bioRxiv">
        <title>Genomics of Preaxostyla Flagellates Illuminates Evolutionary Transitions and the Path Towards Mitochondrial Loss.</title>
        <authorList>
            <person name="Novak L.V.F."/>
            <person name="Treitli S.C."/>
            <person name="Pyrih J."/>
            <person name="Halakuc P."/>
            <person name="Pipaliya S.V."/>
            <person name="Vacek V."/>
            <person name="Brzon O."/>
            <person name="Soukal P."/>
            <person name="Eme L."/>
            <person name="Dacks J.B."/>
            <person name="Karnkowska A."/>
            <person name="Elias M."/>
            <person name="Hampl V."/>
        </authorList>
    </citation>
    <scope>NUCLEOTIDE SEQUENCE [LARGE SCALE GENOMIC DNA]</scope>
    <source>
        <strain evidence="1">NAU3</strain>
        <tissue evidence="1">Gut</tissue>
    </source>
</reference>
<sequence>MISSSEYSAFLNWNPKDPITIDSVAHAFIALVSMVRDGYQKESQSRIRSRRFVEDYRTRLHKSRCSVCGLDDYALDLVPSIDSFTDKIILGKMINIFNQSIPLASLHFYFDPSTKATIDSQLLRDVMLHEVLIPLDTESGLQSSAHLMVDLELYPHLEQQWN</sequence>
<dbReference type="EMBL" id="JARBJD010000066">
    <property type="protein sequence ID" value="KAK2955460.1"/>
    <property type="molecule type" value="Genomic_DNA"/>
</dbReference>
<name>A0ABQ9XVG9_9EUKA</name>
<keyword evidence="2" id="KW-1185">Reference proteome</keyword>
<dbReference type="Proteomes" id="UP001281761">
    <property type="component" value="Unassembled WGS sequence"/>
</dbReference>
<gene>
    <name evidence="1" type="ORF">BLNAU_9507</name>
</gene>
<accession>A0ABQ9XVG9</accession>
<evidence type="ECO:0000313" key="1">
    <source>
        <dbReference type="EMBL" id="KAK2955460.1"/>
    </source>
</evidence>
<comment type="caution">
    <text evidence="1">The sequence shown here is derived from an EMBL/GenBank/DDBJ whole genome shotgun (WGS) entry which is preliminary data.</text>
</comment>